<keyword evidence="3" id="KW-1185">Reference proteome</keyword>
<accession>A0AAW1Q851</accession>
<comment type="caution">
    <text evidence="2">The sequence shown here is derived from an EMBL/GenBank/DDBJ whole genome shotgun (WGS) entry which is preliminary data.</text>
</comment>
<feature type="compositionally biased region" description="Basic and acidic residues" evidence="1">
    <location>
        <begin position="48"/>
        <end position="62"/>
    </location>
</feature>
<feature type="compositionally biased region" description="Low complexity" evidence="1">
    <location>
        <begin position="73"/>
        <end position="98"/>
    </location>
</feature>
<evidence type="ECO:0000313" key="2">
    <source>
        <dbReference type="EMBL" id="KAK9816507.1"/>
    </source>
</evidence>
<dbReference type="AlphaFoldDB" id="A0AAW1Q851"/>
<sequence>MQPLGSCQVHRRQDTPPMAAPQTDEAGISNQVPNHSQQASPVDLEEDELRKREQDRQDREATQARYRARLKAEAAQAARQAKLWAAAQQKQAGAAEGASGQPWSPAGPTAEPRPEAATGSLIERLTRDWDPQAIPKGLRPIHTSPKRYESPAHGIFDEPPLIRLPELDASPIQPHKSSLELLPTPDQATERARHADWLRSLRGSPEDHTPLSSSPSLAEGMQHSQLDRPGPVSSSPAASTAARSPQPSVGLLSDWSPDEAGSAGQPVAASPKPVEWAFGRDLSQVGPPKAAQGRPDQPHDVASGPQRAAQSLELPSQAQAQAEELRRVNELRSLTAPFEDEPAAEGAGALAGAPGSPRPSTSTPQRDGRPGLVSRAKAFFIRSHSFRKTPASESAAGAPELGHTRSCDIDLLY</sequence>
<feature type="compositionally biased region" description="Low complexity" evidence="1">
    <location>
        <begin position="344"/>
        <end position="355"/>
    </location>
</feature>
<feature type="compositionally biased region" description="Low complexity" evidence="1">
    <location>
        <begin position="229"/>
        <end position="248"/>
    </location>
</feature>
<dbReference type="Proteomes" id="UP001489004">
    <property type="component" value="Unassembled WGS sequence"/>
</dbReference>
<evidence type="ECO:0000256" key="1">
    <source>
        <dbReference type="SAM" id="MobiDB-lite"/>
    </source>
</evidence>
<feature type="compositionally biased region" description="Polar residues" evidence="1">
    <location>
        <begin position="28"/>
        <end position="40"/>
    </location>
</feature>
<feature type="compositionally biased region" description="Basic and acidic residues" evidence="1">
    <location>
        <begin position="188"/>
        <end position="209"/>
    </location>
</feature>
<evidence type="ECO:0000313" key="3">
    <source>
        <dbReference type="Proteomes" id="UP001489004"/>
    </source>
</evidence>
<name>A0AAW1Q851_9CHLO</name>
<gene>
    <name evidence="2" type="ORF">WJX72_001248</name>
</gene>
<organism evidence="2 3">
    <name type="scientific">[Myrmecia] bisecta</name>
    <dbReference type="NCBI Taxonomy" id="41462"/>
    <lineage>
        <taxon>Eukaryota</taxon>
        <taxon>Viridiplantae</taxon>
        <taxon>Chlorophyta</taxon>
        <taxon>core chlorophytes</taxon>
        <taxon>Trebouxiophyceae</taxon>
        <taxon>Trebouxiales</taxon>
        <taxon>Trebouxiaceae</taxon>
        <taxon>Myrmecia</taxon>
    </lineage>
</organism>
<proteinExistence type="predicted"/>
<protein>
    <submittedName>
        <fullName evidence="2">Uncharacterized protein</fullName>
    </submittedName>
</protein>
<feature type="region of interest" description="Disordered" evidence="1">
    <location>
        <begin position="1"/>
        <end position="405"/>
    </location>
</feature>
<dbReference type="EMBL" id="JALJOR010000005">
    <property type="protein sequence ID" value="KAK9816507.1"/>
    <property type="molecule type" value="Genomic_DNA"/>
</dbReference>
<reference evidence="2 3" key="1">
    <citation type="journal article" date="2024" name="Nat. Commun.">
        <title>Phylogenomics reveals the evolutionary origins of lichenization in chlorophyte algae.</title>
        <authorList>
            <person name="Puginier C."/>
            <person name="Libourel C."/>
            <person name="Otte J."/>
            <person name="Skaloud P."/>
            <person name="Haon M."/>
            <person name="Grisel S."/>
            <person name="Petersen M."/>
            <person name="Berrin J.G."/>
            <person name="Delaux P.M."/>
            <person name="Dal Grande F."/>
            <person name="Keller J."/>
        </authorList>
    </citation>
    <scope>NUCLEOTIDE SEQUENCE [LARGE SCALE GENOMIC DNA]</scope>
    <source>
        <strain evidence="2 3">SAG 2043</strain>
    </source>
</reference>